<keyword evidence="9 11" id="KW-0057">Aromatic amino acid biosynthesis</keyword>
<comment type="subcellular location">
    <subcellularLocation>
        <location evidence="11">Cytoplasm</location>
    </subcellularLocation>
</comment>
<protein>
    <recommendedName>
        <fullName evidence="3 11">Shikimate kinase</fullName>
        <shortName evidence="11">SK</shortName>
        <ecNumber evidence="3 11">2.7.1.71</ecNumber>
    </recommendedName>
</protein>
<keyword evidence="5 11" id="KW-0808">Transferase</keyword>
<dbReference type="CDD" id="cd00464">
    <property type="entry name" value="SK"/>
    <property type="match status" value="1"/>
</dbReference>
<dbReference type="InterPro" id="IPR000623">
    <property type="entry name" value="Shikimate_kinase/TSH1"/>
</dbReference>
<gene>
    <name evidence="11 12" type="primary">aroK</name>
    <name evidence="12" type="ORF">GCM10011600_07110</name>
</gene>
<dbReference type="PANTHER" id="PTHR21087">
    <property type="entry name" value="SHIKIMATE KINASE"/>
    <property type="match status" value="1"/>
</dbReference>
<feature type="binding site" evidence="11">
    <location>
        <position position="31"/>
    </location>
    <ligand>
        <name>substrate</name>
    </ligand>
</feature>
<dbReference type="SUPFAM" id="SSF52540">
    <property type="entry name" value="P-loop containing nucleoside triphosphate hydrolases"/>
    <property type="match status" value="1"/>
</dbReference>
<dbReference type="UniPathway" id="UPA00053">
    <property type="reaction ID" value="UER00088"/>
</dbReference>
<dbReference type="GO" id="GO:0005829">
    <property type="term" value="C:cytosol"/>
    <property type="evidence" value="ECO:0007669"/>
    <property type="project" value="TreeGrafter"/>
</dbReference>
<dbReference type="InterPro" id="IPR027417">
    <property type="entry name" value="P-loop_NTPase"/>
</dbReference>
<keyword evidence="11" id="KW-0479">Metal-binding</keyword>
<name>A0A8J3GNU1_9MICO</name>
<sequence length="162" mass="17823">MIVFIGPSGAGKSRLGKRVARLLGVPFTDTDRVIIAEHGPIPQIFQQHGEAHFRALERDAVRRGLQGDGILSLGGGAILDPDTQRDLADHRVVFLTISPEAVARRLAGDTDRPLVRNGVDDWIALNAPRWEIYERLADATFDTSHRPNDELAKEVAAWLTTT</sequence>
<dbReference type="GO" id="GO:0009423">
    <property type="term" value="P:chorismate biosynthetic process"/>
    <property type="evidence" value="ECO:0007669"/>
    <property type="project" value="UniProtKB-UniRule"/>
</dbReference>
<reference evidence="12" key="1">
    <citation type="journal article" date="2014" name="Int. J. Syst. Evol. Microbiol.">
        <title>Complete genome sequence of Corynebacterium casei LMG S-19264T (=DSM 44701T), isolated from a smear-ripened cheese.</title>
        <authorList>
            <consortium name="US DOE Joint Genome Institute (JGI-PGF)"/>
            <person name="Walter F."/>
            <person name="Albersmeier A."/>
            <person name="Kalinowski J."/>
            <person name="Ruckert C."/>
        </authorList>
    </citation>
    <scope>NUCLEOTIDE SEQUENCE</scope>
    <source>
        <strain evidence="12">CGMCC 1.16548</strain>
    </source>
</reference>
<dbReference type="PANTHER" id="PTHR21087:SF16">
    <property type="entry name" value="SHIKIMATE KINASE 1, CHLOROPLASTIC"/>
    <property type="match status" value="1"/>
</dbReference>
<comment type="subunit">
    <text evidence="11">Monomer.</text>
</comment>
<dbReference type="PRINTS" id="PR01100">
    <property type="entry name" value="SHIKIMTKNASE"/>
</dbReference>
<dbReference type="EC" id="2.7.1.71" evidence="3 11"/>
<feature type="binding site" evidence="11">
    <location>
        <position position="112"/>
    </location>
    <ligand>
        <name>ATP</name>
        <dbReference type="ChEBI" id="CHEBI:30616"/>
    </ligand>
</feature>
<feature type="binding site" evidence="11">
    <location>
        <position position="146"/>
    </location>
    <ligand>
        <name>ATP</name>
        <dbReference type="ChEBI" id="CHEBI:30616"/>
    </ligand>
</feature>
<feature type="binding site" evidence="11">
    <location>
        <position position="75"/>
    </location>
    <ligand>
        <name>substrate</name>
    </ligand>
</feature>
<comment type="catalytic activity">
    <reaction evidence="10 11">
        <text>shikimate + ATP = 3-phosphoshikimate + ADP + H(+)</text>
        <dbReference type="Rhea" id="RHEA:13121"/>
        <dbReference type="ChEBI" id="CHEBI:15378"/>
        <dbReference type="ChEBI" id="CHEBI:30616"/>
        <dbReference type="ChEBI" id="CHEBI:36208"/>
        <dbReference type="ChEBI" id="CHEBI:145989"/>
        <dbReference type="ChEBI" id="CHEBI:456216"/>
        <dbReference type="EC" id="2.7.1.71"/>
    </reaction>
</comment>
<comment type="cofactor">
    <cofactor evidence="11">
        <name>Mg(2+)</name>
        <dbReference type="ChEBI" id="CHEBI:18420"/>
    </cofactor>
    <text evidence="11">Binds 1 Mg(2+) ion per subunit.</text>
</comment>
<dbReference type="Proteomes" id="UP000617531">
    <property type="component" value="Unassembled WGS sequence"/>
</dbReference>
<dbReference type="GO" id="GO:0009073">
    <property type="term" value="P:aromatic amino acid family biosynthetic process"/>
    <property type="evidence" value="ECO:0007669"/>
    <property type="project" value="UniProtKB-KW"/>
</dbReference>
<evidence type="ECO:0000256" key="1">
    <source>
        <dbReference type="ARBA" id="ARBA00004842"/>
    </source>
</evidence>
<dbReference type="Gene3D" id="3.40.50.300">
    <property type="entry name" value="P-loop containing nucleotide triphosphate hydrolases"/>
    <property type="match status" value="1"/>
</dbReference>
<keyword evidence="7 11" id="KW-0418">Kinase</keyword>
<keyword evidence="11" id="KW-0963">Cytoplasm</keyword>
<evidence type="ECO:0000256" key="7">
    <source>
        <dbReference type="ARBA" id="ARBA00022777"/>
    </source>
</evidence>
<evidence type="ECO:0000313" key="12">
    <source>
        <dbReference type="EMBL" id="GHF08809.1"/>
    </source>
</evidence>
<keyword evidence="4 11" id="KW-0028">Amino-acid biosynthesis</keyword>
<dbReference type="InterPro" id="IPR031322">
    <property type="entry name" value="Shikimate/glucono_kinase"/>
</dbReference>
<keyword evidence="11" id="KW-0460">Magnesium</keyword>
<accession>A0A8J3GNU1</accession>
<comment type="pathway">
    <text evidence="1 11">Metabolic intermediate biosynthesis; chorismate biosynthesis; chorismate from D-erythrose 4-phosphate and phosphoenolpyruvate: step 5/7.</text>
</comment>
<keyword evidence="6 11" id="KW-0547">Nucleotide-binding</keyword>
<feature type="binding site" evidence="11">
    <location>
        <position position="129"/>
    </location>
    <ligand>
        <name>substrate</name>
    </ligand>
</feature>
<evidence type="ECO:0000256" key="2">
    <source>
        <dbReference type="ARBA" id="ARBA00006997"/>
    </source>
</evidence>
<feature type="binding site" evidence="11">
    <location>
        <position position="13"/>
    </location>
    <ligand>
        <name>Mg(2+)</name>
        <dbReference type="ChEBI" id="CHEBI:18420"/>
    </ligand>
</feature>
<feature type="binding site" evidence="11">
    <location>
        <begin position="9"/>
        <end position="14"/>
    </location>
    <ligand>
        <name>ATP</name>
        <dbReference type="ChEBI" id="CHEBI:30616"/>
    </ligand>
</feature>
<keyword evidence="8 11" id="KW-0067">ATP-binding</keyword>
<evidence type="ECO:0000256" key="4">
    <source>
        <dbReference type="ARBA" id="ARBA00022605"/>
    </source>
</evidence>
<comment type="function">
    <text evidence="11">Catalyzes the specific phosphorylation of the 3-hydroxyl group of shikimic acid using ATP as a cosubstrate.</text>
</comment>
<evidence type="ECO:0000256" key="8">
    <source>
        <dbReference type="ARBA" id="ARBA00022840"/>
    </source>
</evidence>
<dbReference type="GO" id="GO:0004765">
    <property type="term" value="F:shikimate kinase activity"/>
    <property type="evidence" value="ECO:0007669"/>
    <property type="project" value="UniProtKB-UniRule"/>
</dbReference>
<proteinExistence type="inferred from homology"/>
<dbReference type="InterPro" id="IPR023000">
    <property type="entry name" value="Shikimate_kinase_CS"/>
</dbReference>
<evidence type="ECO:0000256" key="5">
    <source>
        <dbReference type="ARBA" id="ARBA00022679"/>
    </source>
</evidence>
<dbReference type="AlphaFoldDB" id="A0A8J3GNU1"/>
<dbReference type="GO" id="GO:0008652">
    <property type="term" value="P:amino acid biosynthetic process"/>
    <property type="evidence" value="ECO:0007669"/>
    <property type="project" value="UniProtKB-KW"/>
</dbReference>
<dbReference type="EMBL" id="BNAI01000001">
    <property type="protein sequence ID" value="GHF08809.1"/>
    <property type="molecule type" value="Genomic_DNA"/>
</dbReference>
<dbReference type="PROSITE" id="PS01128">
    <property type="entry name" value="SHIKIMATE_KINASE"/>
    <property type="match status" value="1"/>
</dbReference>
<feature type="binding site" evidence="11">
    <location>
        <position position="54"/>
    </location>
    <ligand>
        <name>substrate</name>
    </ligand>
</feature>
<evidence type="ECO:0000256" key="3">
    <source>
        <dbReference type="ARBA" id="ARBA00012154"/>
    </source>
</evidence>
<evidence type="ECO:0000256" key="6">
    <source>
        <dbReference type="ARBA" id="ARBA00022741"/>
    </source>
</evidence>
<organism evidence="12 13">
    <name type="scientific">Pseudolysinimonas yzui</name>
    <dbReference type="NCBI Taxonomy" id="2708254"/>
    <lineage>
        <taxon>Bacteria</taxon>
        <taxon>Bacillati</taxon>
        <taxon>Actinomycetota</taxon>
        <taxon>Actinomycetes</taxon>
        <taxon>Micrococcales</taxon>
        <taxon>Microbacteriaceae</taxon>
        <taxon>Pseudolysinimonas</taxon>
    </lineage>
</organism>
<evidence type="ECO:0000256" key="10">
    <source>
        <dbReference type="ARBA" id="ARBA00048567"/>
    </source>
</evidence>
<dbReference type="GO" id="GO:0000287">
    <property type="term" value="F:magnesium ion binding"/>
    <property type="evidence" value="ECO:0007669"/>
    <property type="project" value="UniProtKB-UniRule"/>
</dbReference>
<comment type="similarity">
    <text evidence="2 11">Belongs to the shikimate kinase family.</text>
</comment>
<evidence type="ECO:0000313" key="13">
    <source>
        <dbReference type="Proteomes" id="UP000617531"/>
    </source>
</evidence>
<keyword evidence="13" id="KW-1185">Reference proteome</keyword>
<dbReference type="RefSeq" id="WP_191281965.1">
    <property type="nucleotide sequence ID" value="NZ_BNAI01000001.1"/>
</dbReference>
<evidence type="ECO:0000256" key="11">
    <source>
        <dbReference type="HAMAP-Rule" id="MF_00109"/>
    </source>
</evidence>
<evidence type="ECO:0000256" key="9">
    <source>
        <dbReference type="ARBA" id="ARBA00023141"/>
    </source>
</evidence>
<dbReference type="Pfam" id="PF01202">
    <property type="entry name" value="SKI"/>
    <property type="match status" value="1"/>
</dbReference>
<dbReference type="HAMAP" id="MF_00109">
    <property type="entry name" value="Shikimate_kinase"/>
    <property type="match status" value="1"/>
</dbReference>
<dbReference type="GO" id="GO:0005524">
    <property type="term" value="F:ATP binding"/>
    <property type="evidence" value="ECO:0007669"/>
    <property type="project" value="UniProtKB-UniRule"/>
</dbReference>
<comment type="caution">
    <text evidence="12">The sequence shown here is derived from an EMBL/GenBank/DDBJ whole genome shotgun (WGS) entry which is preliminary data.</text>
</comment>
<reference evidence="12" key="2">
    <citation type="submission" date="2020-09" db="EMBL/GenBank/DDBJ databases">
        <authorList>
            <person name="Sun Q."/>
            <person name="Zhou Y."/>
        </authorList>
    </citation>
    <scope>NUCLEOTIDE SEQUENCE</scope>
    <source>
        <strain evidence="12">CGMCC 1.16548</strain>
    </source>
</reference>